<dbReference type="GO" id="GO:0016020">
    <property type="term" value="C:membrane"/>
    <property type="evidence" value="ECO:0007669"/>
    <property type="project" value="UniProtKB-SubCell"/>
</dbReference>
<name>A0A8H2JMB1_9GAMM</name>
<sequence>MTTESANNTDALQPLVHLKDRNIALLFSNYLHSLGIQSQLKSSQDEGHVIYCPEDKLAQAKVEFDVFIANPYADKYQKAAWDIGETVSLNTDDYTLVKSFKESFLAHAGIVTLVTFTLCWIVFIGSELGWSRDIFNALQFYPQLSMDAFLAEPLRLIGPAFFHFSLLHIVFNTMWWWQLGGSIEQSLGKTTLINLLLISAIVSNLGQYLVSGANFGGLSGVVYALVGFVWWFGYLAPERGLSLAKPIVAFLLFWLVLGFVDLLPVNVANTAHLLGLLSGCFLALFTVKVIGVKTK</sequence>
<keyword evidence="13" id="KW-1185">Reference proteome</keyword>
<keyword evidence="3" id="KW-1003">Cell membrane</keyword>
<evidence type="ECO:0000259" key="11">
    <source>
        <dbReference type="Pfam" id="PF12122"/>
    </source>
</evidence>
<dbReference type="PANTHER" id="PTHR43731">
    <property type="entry name" value="RHOMBOID PROTEASE"/>
    <property type="match status" value="1"/>
</dbReference>
<dbReference type="InterPro" id="IPR035952">
    <property type="entry name" value="Rhomboid-like_sf"/>
</dbReference>
<evidence type="ECO:0000256" key="7">
    <source>
        <dbReference type="ARBA" id="ARBA00022989"/>
    </source>
</evidence>
<feature type="transmembrane region" description="Helical" evidence="9">
    <location>
        <begin position="191"/>
        <end position="209"/>
    </location>
</feature>
<evidence type="ECO:0000259" key="10">
    <source>
        <dbReference type="Pfam" id="PF01694"/>
    </source>
</evidence>
<feature type="transmembrane region" description="Helical" evidence="9">
    <location>
        <begin position="271"/>
        <end position="291"/>
    </location>
</feature>
<dbReference type="RefSeq" id="WP_138622169.1">
    <property type="nucleotide sequence ID" value="NZ_SZVP01000005.1"/>
</dbReference>
<dbReference type="InterPro" id="IPR038236">
    <property type="entry name" value="GlpG_N_sf"/>
</dbReference>
<dbReference type="Gene3D" id="3.30.70.2350">
    <property type="match status" value="1"/>
</dbReference>
<dbReference type="InterPro" id="IPR023662">
    <property type="entry name" value="Rhomboid_protease_GlpG"/>
</dbReference>
<evidence type="ECO:0000256" key="1">
    <source>
        <dbReference type="ARBA" id="ARBA00004141"/>
    </source>
</evidence>
<feature type="transmembrane region" description="Helical" evidence="9">
    <location>
        <begin position="104"/>
        <end position="123"/>
    </location>
</feature>
<dbReference type="Pfam" id="PF12122">
    <property type="entry name" value="Rhomboid_N"/>
    <property type="match status" value="1"/>
</dbReference>
<evidence type="ECO:0000256" key="6">
    <source>
        <dbReference type="ARBA" id="ARBA00022801"/>
    </source>
</evidence>
<keyword evidence="12" id="KW-0645">Protease</keyword>
<dbReference type="Proteomes" id="UP000307702">
    <property type="component" value="Unassembled WGS sequence"/>
</dbReference>
<dbReference type="InterPro" id="IPR022764">
    <property type="entry name" value="Peptidase_S54_rhomboid_dom"/>
</dbReference>
<accession>A0A8H2JMB1</accession>
<keyword evidence="8 9" id="KW-0472">Membrane</keyword>
<feature type="transmembrane region" description="Helical" evidence="9">
    <location>
        <begin position="215"/>
        <end position="235"/>
    </location>
</feature>
<keyword evidence="6 12" id="KW-0378">Hydrolase</keyword>
<evidence type="ECO:0000256" key="5">
    <source>
        <dbReference type="ARBA" id="ARBA00022692"/>
    </source>
</evidence>
<evidence type="ECO:0000313" key="13">
    <source>
        <dbReference type="Proteomes" id="UP000307702"/>
    </source>
</evidence>
<organism evidence="12 13">
    <name type="scientific">Colwellia ponticola</name>
    <dbReference type="NCBI Taxonomy" id="2304625"/>
    <lineage>
        <taxon>Bacteria</taxon>
        <taxon>Pseudomonadati</taxon>
        <taxon>Pseudomonadota</taxon>
        <taxon>Gammaproteobacteria</taxon>
        <taxon>Alteromonadales</taxon>
        <taxon>Colwelliaceae</taxon>
        <taxon>Colwellia</taxon>
    </lineage>
</organism>
<evidence type="ECO:0000256" key="9">
    <source>
        <dbReference type="SAM" id="Phobius"/>
    </source>
</evidence>
<comment type="caution">
    <text evidence="12">The sequence shown here is derived from an EMBL/GenBank/DDBJ whole genome shotgun (WGS) entry which is preliminary data.</text>
</comment>
<protein>
    <submittedName>
        <fullName evidence="12">Rhomboid family intramembrane serine protease GlpG</fullName>
        <ecNumber evidence="12">3.4.21.105</ecNumber>
    </submittedName>
</protein>
<evidence type="ECO:0000256" key="4">
    <source>
        <dbReference type="ARBA" id="ARBA00022519"/>
    </source>
</evidence>
<feature type="domain" description="Peptidase S54 rhomboid" evidence="10">
    <location>
        <begin position="152"/>
        <end position="287"/>
    </location>
</feature>
<dbReference type="AlphaFoldDB" id="A0A8H2JMB1"/>
<dbReference type="SUPFAM" id="SSF144091">
    <property type="entry name" value="Rhomboid-like"/>
    <property type="match status" value="1"/>
</dbReference>
<dbReference type="InterPro" id="IPR050925">
    <property type="entry name" value="Rhomboid_protease_S54"/>
</dbReference>
<evidence type="ECO:0000256" key="8">
    <source>
        <dbReference type="ARBA" id="ARBA00023136"/>
    </source>
</evidence>
<dbReference type="OrthoDB" id="9778341at2"/>
<keyword evidence="4" id="KW-0997">Cell inner membrane</keyword>
<evidence type="ECO:0000256" key="3">
    <source>
        <dbReference type="ARBA" id="ARBA00022475"/>
    </source>
</evidence>
<proteinExistence type="inferred from homology"/>
<feature type="domain" description="Peptidase S54 GlpG peptidase N-terminal" evidence="11">
    <location>
        <begin position="15"/>
        <end position="88"/>
    </location>
</feature>
<feature type="transmembrane region" description="Helical" evidence="9">
    <location>
        <begin position="156"/>
        <end position="179"/>
    </location>
</feature>
<gene>
    <name evidence="12" type="primary">glpG</name>
    <name evidence="12" type="ORF">FCS21_07945</name>
</gene>
<keyword evidence="5 9" id="KW-0812">Transmembrane</keyword>
<dbReference type="Pfam" id="PF01694">
    <property type="entry name" value="Rhomboid"/>
    <property type="match status" value="1"/>
</dbReference>
<dbReference type="EMBL" id="SZVP01000005">
    <property type="protein sequence ID" value="TMM45742.1"/>
    <property type="molecule type" value="Genomic_DNA"/>
</dbReference>
<reference evidence="12 13" key="1">
    <citation type="submission" date="2019-05" db="EMBL/GenBank/DDBJ databases">
        <title>Colwellia ponticola sp. nov., isolated from seawater.</title>
        <authorList>
            <person name="Yoon J.-H."/>
        </authorList>
    </citation>
    <scope>NUCLEOTIDE SEQUENCE [LARGE SCALE GENOMIC DNA]</scope>
    <source>
        <strain evidence="12 13">OISW-25</strain>
    </source>
</reference>
<evidence type="ECO:0000313" key="12">
    <source>
        <dbReference type="EMBL" id="TMM45742.1"/>
    </source>
</evidence>
<dbReference type="InterPro" id="IPR022732">
    <property type="entry name" value="Peptidase_S54_GlpG_N"/>
</dbReference>
<dbReference type="EC" id="3.4.21.105" evidence="12"/>
<keyword evidence="7 9" id="KW-1133">Transmembrane helix</keyword>
<dbReference type="PANTHER" id="PTHR43731:SF14">
    <property type="entry name" value="PRESENILIN-ASSOCIATED RHOMBOID-LIKE PROTEIN, MITOCHONDRIAL"/>
    <property type="match status" value="1"/>
</dbReference>
<dbReference type="Gene3D" id="1.20.1540.10">
    <property type="entry name" value="Rhomboid-like"/>
    <property type="match status" value="1"/>
</dbReference>
<comment type="similarity">
    <text evidence="2">Belongs to the peptidase S54 family.</text>
</comment>
<dbReference type="GO" id="GO:0006508">
    <property type="term" value="P:proteolysis"/>
    <property type="evidence" value="ECO:0007669"/>
    <property type="project" value="UniProtKB-KW"/>
</dbReference>
<dbReference type="GO" id="GO:0004252">
    <property type="term" value="F:serine-type endopeptidase activity"/>
    <property type="evidence" value="ECO:0007669"/>
    <property type="project" value="InterPro"/>
</dbReference>
<feature type="transmembrane region" description="Helical" evidence="9">
    <location>
        <begin position="247"/>
        <end position="265"/>
    </location>
</feature>
<comment type="subcellular location">
    <subcellularLocation>
        <location evidence="1">Membrane</location>
        <topology evidence="1">Multi-pass membrane protein</topology>
    </subcellularLocation>
</comment>
<evidence type="ECO:0000256" key="2">
    <source>
        <dbReference type="ARBA" id="ARBA00009045"/>
    </source>
</evidence>
<dbReference type="NCBIfam" id="TIGR04239">
    <property type="entry name" value="rhombo_GlpG"/>
    <property type="match status" value="1"/>
</dbReference>